<dbReference type="SUPFAM" id="SSF47454">
    <property type="entry name" value="A DNA-binding domain in eukaryotic transcription factors"/>
    <property type="match status" value="1"/>
</dbReference>
<keyword evidence="4" id="KW-0175">Coiled coil</keyword>
<dbReference type="InterPro" id="IPR046347">
    <property type="entry name" value="bZIP_sf"/>
</dbReference>
<dbReference type="InterPro" id="IPR004827">
    <property type="entry name" value="bZIP"/>
</dbReference>
<evidence type="ECO:0000256" key="4">
    <source>
        <dbReference type="SAM" id="Coils"/>
    </source>
</evidence>
<dbReference type="Pfam" id="PF03131">
    <property type="entry name" value="bZIP_Maf"/>
    <property type="match status" value="1"/>
</dbReference>
<dbReference type="Gene3D" id="1.20.5.170">
    <property type="match status" value="1"/>
</dbReference>
<feature type="domain" description="BZIP" evidence="6">
    <location>
        <begin position="95"/>
        <end position="158"/>
    </location>
</feature>
<evidence type="ECO:0000313" key="7">
    <source>
        <dbReference type="Proteomes" id="UP000695022"/>
    </source>
</evidence>
<evidence type="ECO:0000256" key="2">
    <source>
        <dbReference type="ARBA" id="ARBA00023125"/>
    </source>
</evidence>
<keyword evidence="2" id="KW-0238">DNA-binding</keyword>
<keyword evidence="7" id="KW-1185">Reference proteome</keyword>
<keyword evidence="3" id="KW-0804">Transcription</keyword>
<dbReference type="Proteomes" id="UP000695022">
    <property type="component" value="Unplaced"/>
</dbReference>
<feature type="compositionally biased region" description="Basic residues" evidence="5">
    <location>
        <begin position="47"/>
        <end position="56"/>
    </location>
</feature>
<dbReference type="RefSeq" id="XP_014667885.1">
    <property type="nucleotide sequence ID" value="XM_014812399.1"/>
</dbReference>
<feature type="coiled-coil region" evidence="4">
    <location>
        <begin position="120"/>
        <end position="154"/>
    </location>
</feature>
<organism evidence="7 8">
    <name type="scientific">Priapulus caudatus</name>
    <name type="common">Priapulid worm</name>
    <dbReference type="NCBI Taxonomy" id="37621"/>
    <lineage>
        <taxon>Eukaryota</taxon>
        <taxon>Metazoa</taxon>
        <taxon>Ecdysozoa</taxon>
        <taxon>Scalidophora</taxon>
        <taxon>Priapulida</taxon>
        <taxon>Priapulimorpha</taxon>
        <taxon>Priapulimorphida</taxon>
        <taxon>Priapulidae</taxon>
        <taxon>Priapulus</taxon>
    </lineage>
</organism>
<accession>A0ABM1E6R4</accession>
<dbReference type="PANTHER" id="PTHR10129:SF48">
    <property type="entry name" value="MAF-S, ISOFORM B"/>
    <property type="match status" value="1"/>
</dbReference>
<keyword evidence="1" id="KW-0805">Transcription regulation</keyword>
<dbReference type="SMART" id="SM00338">
    <property type="entry name" value="BRLZ"/>
    <property type="match status" value="1"/>
</dbReference>
<feature type="region of interest" description="Disordered" evidence="5">
    <location>
        <begin position="18"/>
        <end position="56"/>
    </location>
</feature>
<evidence type="ECO:0000313" key="8">
    <source>
        <dbReference type="RefSeq" id="XP_014667885.1"/>
    </source>
</evidence>
<feature type="compositionally biased region" description="Polar residues" evidence="5">
    <location>
        <begin position="32"/>
        <end position="46"/>
    </location>
</feature>
<dbReference type="InterPro" id="IPR008917">
    <property type="entry name" value="TF_DNA-bd_sf"/>
</dbReference>
<gene>
    <name evidence="8" type="primary">LOC106809339</name>
</gene>
<dbReference type="PROSITE" id="PS50217">
    <property type="entry name" value="BZIP"/>
    <property type="match status" value="1"/>
</dbReference>
<sequence>MLNLKQIKRRLKIFQMPKAKKAKTTRGGGSIVSETIPSGTSTSTSRTHAKKGISKRKYEKGGGESFIISDEELIMLPVRDLNRLLKGISKEKVLELKQRRRTLKNRGYAASCREKRVYQKDELEDQGEELNDEIDNLKEENSTLKQDLVKMKQKYGALLKFSQQAIPSKAVAVSKQQQRPAK</sequence>
<dbReference type="InterPro" id="IPR004826">
    <property type="entry name" value="bZIP_Maf"/>
</dbReference>
<evidence type="ECO:0000256" key="1">
    <source>
        <dbReference type="ARBA" id="ARBA00023015"/>
    </source>
</evidence>
<proteinExistence type="predicted"/>
<evidence type="ECO:0000256" key="3">
    <source>
        <dbReference type="ARBA" id="ARBA00023163"/>
    </source>
</evidence>
<dbReference type="InterPro" id="IPR024874">
    <property type="entry name" value="Transcription_factor_Maf_fam"/>
</dbReference>
<protein>
    <submittedName>
        <fullName evidence="8">Transcription factor MafK-like</fullName>
    </submittedName>
</protein>
<name>A0ABM1E6R4_PRICU</name>
<evidence type="ECO:0000259" key="6">
    <source>
        <dbReference type="PROSITE" id="PS50217"/>
    </source>
</evidence>
<reference evidence="8" key="1">
    <citation type="submission" date="2025-08" db="UniProtKB">
        <authorList>
            <consortium name="RefSeq"/>
        </authorList>
    </citation>
    <scope>IDENTIFICATION</scope>
</reference>
<dbReference type="GeneID" id="106809339"/>
<evidence type="ECO:0000256" key="5">
    <source>
        <dbReference type="SAM" id="MobiDB-lite"/>
    </source>
</evidence>
<dbReference type="SUPFAM" id="SSF57959">
    <property type="entry name" value="Leucine zipper domain"/>
    <property type="match status" value="1"/>
</dbReference>
<dbReference type="PANTHER" id="PTHR10129">
    <property type="entry name" value="TRANSCRIPTION FACTOR MAF"/>
    <property type="match status" value="1"/>
</dbReference>